<dbReference type="Proteomes" id="UP000199227">
    <property type="component" value="Unassembled WGS sequence"/>
</dbReference>
<reference evidence="6 7" key="1">
    <citation type="submission" date="2016-10" db="EMBL/GenBank/DDBJ databases">
        <authorList>
            <person name="de Groot N.N."/>
        </authorList>
    </citation>
    <scope>NUCLEOTIDE SEQUENCE [LARGE SCALE GENOMIC DNA]</scope>
    <source>
        <strain evidence="6 7">EP1-55-1</strain>
    </source>
</reference>
<keyword evidence="2 6" id="KW-0645">Protease</keyword>
<evidence type="ECO:0000259" key="5">
    <source>
        <dbReference type="Pfam" id="PF01343"/>
    </source>
</evidence>
<evidence type="ECO:0000256" key="2">
    <source>
        <dbReference type="ARBA" id="ARBA00022670"/>
    </source>
</evidence>
<feature type="domain" description="Peptidase S49" evidence="5">
    <location>
        <begin position="103"/>
        <end position="255"/>
    </location>
</feature>
<evidence type="ECO:0000313" key="7">
    <source>
        <dbReference type="Proteomes" id="UP000199227"/>
    </source>
</evidence>
<protein>
    <submittedName>
        <fullName evidence="6">Protease-4</fullName>
    </submittedName>
</protein>
<name>A0A1I5LTW1_9BACT</name>
<dbReference type="PANTHER" id="PTHR42987">
    <property type="entry name" value="PEPTIDASE S49"/>
    <property type="match status" value="1"/>
</dbReference>
<dbReference type="STRING" id="223786.SAMN05216234_10410"/>
<dbReference type="EMBL" id="FOXB01000004">
    <property type="protein sequence ID" value="SFP00794.1"/>
    <property type="molecule type" value="Genomic_DNA"/>
</dbReference>
<dbReference type="RefSeq" id="WP_092910676.1">
    <property type="nucleotide sequence ID" value="NZ_FOXB01000004.1"/>
</dbReference>
<keyword evidence="7" id="KW-1185">Reference proteome</keyword>
<dbReference type="SUPFAM" id="SSF52096">
    <property type="entry name" value="ClpP/crotonase"/>
    <property type="match status" value="1"/>
</dbReference>
<dbReference type="AlphaFoldDB" id="A0A1I5LTW1"/>
<proteinExistence type="inferred from homology"/>
<dbReference type="GO" id="GO:0006508">
    <property type="term" value="P:proteolysis"/>
    <property type="evidence" value="ECO:0007669"/>
    <property type="project" value="UniProtKB-KW"/>
</dbReference>
<sequence>MLNFFKKLFSPITATLSFIQNYFKSLLFILILILIFAPSQDKSIKAPNLSTVNISGPIMSAQKVVKKLDNLADDKNIKGVLLLVDSPGGAVAPSVEIALAVKRLKSKKPVVAYAAGTMASGSYYASIWSDKIIANPAATIGSIGVIMEGVNIQNLLKKIGVEPQVAKAGKYKETGTPFREWTPQERKAIEEHVLDIYQMFVKDVATARNLDPKDSDKFADAKIFIAKKAKDVGLIDEIGSIKEAKELTKKLSGVKEARWKEKSKFEQYLENFAESSAKVFVNQIKGWVIN</sequence>
<dbReference type="GO" id="GO:0008236">
    <property type="term" value="F:serine-type peptidase activity"/>
    <property type="evidence" value="ECO:0007669"/>
    <property type="project" value="UniProtKB-KW"/>
</dbReference>
<dbReference type="InterPro" id="IPR047272">
    <property type="entry name" value="S49_SppA_C"/>
</dbReference>
<evidence type="ECO:0000256" key="4">
    <source>
        <dbReference type="ARBA" id="ARBA00022825"/>
    </source>
</evidence>
<dbReference type="Gene3D" id="3.90.226.10">
    <property type="entry name" value="2-enoyl-CoA Hydratase, Chain A, domain 1"/>
    <property type="match status" value="1"/>
</dbReference>
<gene>
    <name evidence="6" type="ORF">SAMN05216234_10410</name>
</gene>
<dbReference type="InterPro" id="IPR004635">
    <property type="entry name" value="Pept_S49_SppA"/>
</dbReference>
<dbReference type="PANTHER" id="PTHR42987:SF7">
    <property type="entry name" value="SIGNAL PEPTIDE PEPTIDASE SPPA-RELATED"/>
    <property type="match status" value="1"/>
</dbReference>
<organism evidence="6 7">
    <name type="scientific">Hydrogenimonas thermophila</name>
    <dbReference type="NCBI Taxonomy" id="223786"/>
    <lineage>
        <taxon>Bacteria</taxon>
        <taxon>Pseudomonadati</taxon>
        <taxon>Campylobacterota</taxon>
        <taxon>Epsilonproteobacteria</taxon>
        <taxon>Campylobacterales</taxon>
        <taxon>Hydrogenimonadaceae</taxon>
        <taxon>Hydrogenimonas</taxon>
    </lineage>
</organism>
<evidence type="ECO:0000256" key="3">
    <source>
        <dbReference type="ARBA" id="ARBA00022801"/>
    </source>
</evidence>
<evidence type="ECO:0000256" key="1">
    <source>
        <dbReference type="ARBA" id="ARBA00008683"/>
    </source>
</evidence>
<dbReference type="CDD" id="cd07023">
    <property type="entry name" value="S49_Sppa_N_C"/>
    <property type="match status" value="1"/>
</dbReference>
<dbReference type="InterPro" id="IPR002142">
    <property type="entry name" value="Peptidase_S49"/>
</dbReference>
<evidence type="ECO:0000313" key="6">
    <source>
        <dbReference type="EMBL" id="SFP00794.1"/>
    </source>
</evidence>
<dbReference type="Pfam" id="PF01343">
    <property type="entry name" value="Peptidase_S49"/>
    <property type="match status" value="1"/>
</dbReference>
<comment type="similarity">
    <text evidence="1">Belongs to the peptidase S49 family.</text>
</comment>
<dbReference type="InterPro" id="IPR029045">
    <property type="entry name" value="ClpP/crotonase-like_dom_sf"/>
</dbReference>
<dbReference type="OrthoDB" id="9764363at2"/>
<dbReference type="Gene3D" id="6.20.330.10">
    <property type="match status" value="1"/>
</dbReference>
<keyword evidence="4" id="KW-0720">Serine protease</keyword>
<dbReference type="NCBIfam" id="TIGR00706">
    <property type="entry name" value="SppA_dom"/>
    <property type="match status" value="1"/>
</dbReference>
<accession>A0A1I5LTW1</accession>
<keyword evidence="3" id="KW-0378">Hydrolase</keyword>